<accession>A0A1I1YM76</accession>
<dbReference type="EMBL" id="FONN01000001">
    <property type="protein sequence ID" value="SFE20617.1"/>
    <property type="molecule type" value="Genomic_DNA"/>
</dbReference>
<evidence type="ECO:0000313" key="6">
    <source>
        <dbReference type="EMBL" id="SFE20617.1"/>
    </source>
</evidence>
<organism evidence="6 7">
    <name type="scientific">Paenibacillus algorifonticola</name>
    <dbReference type="NCBI Taxonomy" id="684063"/>
    <lineage>
        <taxon>Bacteria</taxon>
        <taxon>Bacillati</taxon>
        <taxon>Bacillota</taxon>
        <taxon>Bacilli</taxon>
        <taxon>Bacillales</taxon>
        <taxon>Paenibacillaceae</taxon>
        <taxon>Paenibacillus</taxon>
    </lineage>
</organism>
<dbReference type="SUPFAM" id="SSF82171">
    <property type="entry name" value="DPP6 N-terminal domain-like"/>
    <property type="match status" value="1"/>
</dbReference>
<evidence type="ECO:0000256" key="2">
    <source>
        <dbReference type="ARBA" id="ARBA00022670"/>
    </source>
</evidence>
<name>A0A1I1YM76_9BACL</name>
<dbReference type="GO" id="GO:0004252">
    <property type="term" value="F:serine-type endopeptidase activity"/>
    <property type="evidence" value="ECO:0007669"/>
    <property type="project" value="TreeGrafter"/>
</dbReference>
<dbReference type="OrthoDB" id="108903at2"/>
<keyword evidence="3" id="KW-0378">Hydrolase</keyword>
<dbReference type="FunFam" id="3.40.50.1820:FF:000028">
    <property type="entry name" value="S9 family peptidase"/>
    <property type="match status" value="1"/>
</dbReference>
<keyword evidence="4" id="KW-0720">Serine protease</keyword>
<dbReference type="Pfam" id="PF07676">
    <property type="entry name" value="PD40"/>
    <property type="match status" value="3"/>
</dbReference>
<dbReference type="Gene3D" id="2.120.10.30">
    <property type="entry name" value="TolB, C-terminal domain"/>
    <property type="match status" value="2"/>
</dbReference>
<dbReference type="SUPFAM" id="SSF53474">
    <property type="entry name" value="alpha/beta-Hydrolases"/>
    <property type="match status" value="1"/>
</dbReference>
<evidence type="ECO:0000256" key="4">
    <source>
        <dbReference type="ARBA" id="ARBA00022825"/>
    </source>
</evidence>
<dbReference type="AlphaFoldDB" id="A0A1I1YM76"/>
<dbReference type="InterPro" id="IPR029058">
    <property type="entry name" value="AB_hydrolase_fold"/>
</dbReference>
<proteinExistence type="inferred from homology"/>
<dbReference type="GO" id="GO:0004177">
    <property type="term" value="F:aminopeptidase activity"/>
    <property type="evidence" value="ECO:0007669"/>
    <property type="project" value="UniProtKB-KW"/>
</dbReference>
<keyword evidence="2" id="KW-0645">Protease</keyword>
<sequence>MPEPKRLIEPEDLYRYSWISDPSIHPVTSSVAYVYKEIDQDKNDYKTHIRVVSIDGKEDAPLTDGSKDFAPSWSPDGLKLGFLRVNENGKQVWLADVSDGTVVQLTSTKQGVAAFVWSPDGNTIAYTSRMSEEESQEKLTQDEIRKQEGRRGRSYERTIPKAEGSGWWDGRYSQLFRVEVMSGKVTQLTSGTFNVSQPVWTGDGSKLAFLSKKIEDPRLDPDLISYQDLFTVSAAGGELCRITAASLNISQFSYSPDGSTIALIAEDRKYGSGTQSNVYTVPSTGGTPVAWRETDVQVGNYILNDMRTAAVMPGPSFAADETSVFAIGTYHGQAQLYRFRDGGEPEAVSSGERDIYQFAETGDSRYFIVLSMDAHGSGELYRLDRLSGEELRLTSWNKAAMEELEISFPEAFWFDSTDGDRIQGWMMRPQALPQGGKAPLVLVIHGGPHAMYAPTYSHELQTLASAGYAVLYINPRGSFGYGQSFAQSCRGDFGGGDYRNLMDAVDAALERFDYIDAERLGVMGGSYGGLMTNWIISHNNRFRAAVSQRCISNWLSFYGTSDIGISYTEGIVGGNPWEQQALLLEKSPLTYVSQVEAPVLIMHGEQDFRCPVGQSDEWYTALKRLGKQAMLIRYPGSNHAFLKSGKPSYRVEALREVNAWLDKHLAAAGGTGGMPDEA</sequence>
<reference evidence="7" key="1">
    <citation type="submission" date="2016-10" db="EMBL/GenBank/DDBJ databases">
        <authorList>
            <person name="Varghese N."/>
            <person name="Submissions S."/>
        </authorList>
    </citation>
    <scope>NUCLEOTIDE SEQUENCE [LARGE SCALE GENOMIC DNA]</scope>
    <source>
        <strain evidence="7">CGMCC 1.10223</strain>
    </source>
</reference>
<evidence type="ECO:0000256" key="3">
    <source>
        <dbReference type="ARBA" id="ARBA00022801"/>
    </source>
</evidence>
<dbReference type="Gene3D" id="3.40.50.1820">
    <property type="entry name" value="alpha/beta hydrolase"/>
    <property type="match status" value="1"/>
</dbReference>
<dbReference type="PANTHER" id="PTHR42776">
    <property type="entry name" value="SERINE PEPTIDASE S9 FAMILY MEMBER"/>
    <property type="match status" value="1"/>
</dbReference>
<dbReference type="InterPro" id="IPR001375">
    <property type="entry name" value="Peptidase_S9_cat"/>
</dbReference>
<dbReference type="Pfam" id="PF00326">
    <property type="entry name" value="Peptidase_S9"/>
    <property type="match status" value="1"/>
</dbReference>
<keyword evidence="7" id="KW-1185">Reference proteome</keyword>
<protein>
    <submittedName>
        <fullName evidence="6">Dipeptidyl aminopeptidase/acylaminoacyl peptidase</fullName>
    </submittedName>
</protein>
<evidence type="ECO:0000256" key="1">
    <source>
        <dbReference type="ARBA" id="ARBA00010040"/>
    </source>
</evidence>
<dbReference type="Proteomes" id="UP000183410">
    <property type="component" value="Unassembled WGS sequence"/>
</dbReference>
<feature type="domain" description="Peptidase S9 prolyl oligopeptidase catalytic" evidence="5">
    <location>
        <begin position="455"/>
        <end position="666"/>
    </location>
</feature>
<keyword evidence="6" id="KW-0031">Aminopeptidase</keyword>
<evidence type="ECO:0000313" key="7">
    <source>
        <dbReference type="Proteomes" id="UP000183410"/>
    </source>
</evidence>
<dbReference type="InterPro" id="IPR011042">
    <property type="entry name" value="6-blade_b-propeller_TolB-like"/>
</dbReference>
<dbReference type="InterPro" id="IPR011659">
    <property type="entry name" value="WD40"/>
</dbReference>
<dbReference type="PANTHER" id="PTHR42776:SF27">
    <property type="entry name" value="DIPEPTIDYL PEPTIDASE FAMILY MEMBER 6"/>
    <property type="match status" value="1"/>
</dbReference>
<dbReference type="GO" id="GO:0006508">
    <property type="term" value="P:proteolysis"/>
    <property type="evidence" value="ECO:0007669"/>
    <property type="project" value="UniProtKB-KW"/>
</dbReference>
<comment type="similarity">
    <text evidence="1">Belongs to the peptidase S9C family.</text>
</comment>
<dbReference type="RefSeq" id="WP_046233229.1">
    <property type="nucleotide sequence ID" value="NZ_FONN01000001.1"/>
</dbReference>
<gene>
    <name evidence="6" type="ORF">SAMN04487969_101638</name>
</gene>
<evidence type="ECO:0000259" key="5">
    <source>
        <dbReference type="Pfam" id="PF00326"/>
    </source>
</evidence>